<gene>
    <name evidence="2" type="ORF">GCK32_007956</name>
</gene>
<organism evidence="2 3">
    <name type="scientific">Trichostrongylus colubriformis</name>
    <name type="common">Black scour worm</name>
    <dbReference type="NCBI Taxonomy" id="6319"/>
    <lineage>
        <taxon>Eukaryota</taxon>
        <taxon>Metazoa</taxon>
        <taxon>Ecdysozoa</taxon>
        <taxon>Nematoda</taxon>
        <taxon>Chromadorea</taxon>
        <taxon>Rhabditida</taxon>
        <taxon>Rhabditina</taxon>
        <taxon>Rhabditomorpha</taxon>
        <taxon>Strongyloidea</taxon>
        <taxon>Trichostrongylidae</taxon>
        <taxon>Trichostrongylus</taxon>
    </lineage>
</organism>
<comment type="caution">
    <text evidence="2">The sequence shown here is derived from an EMBL/GenBank/DDBJ whole genome shotgun (WGS) entry which is preliminary data.</text>
</comment>
<name>A0AAN8FI26_TRICO</name>
<dbReference type="PANTHER" id="PTHR12125:SF5">
    <property type="entry name" value="F-BOX DOMAIN-CONTAINING PROTEIN"/>
    <property type="match status" value="1"/>
</dbReference>
<dbReference type="AlphaFoldDB" id="A0AAN8FI26"/>
<dbReference type="GO" id="GO:0036503">
    <property type="term" value="P:ERAD pathway"/>
    <property type="evidence" value="ECO:0007669"/>
    <property type="project" value="TreeGrafter"/>
</dbReference>
<dbReference type="GO" id="GO:0031146">
    <property type="term" value="P:SCF-dependent proteasomal ubiquitin-dependent protein catabolic process"/>
    <property type="evidence" value="ECO:0007669"/>
    <property type="project" value="TreeGrafter"/>
</dbReference>
<dbReference type="GO" id="GO:0005737">
    <property type="term" value="C:cytoplasm"/>
    <property type="evidence" value="ECO:0007669"/>
    <property type="project" value="TreeGrafter"/>
</dbReference>
<sequence>VAKGLLKRENASSTGPFYAEETLWFEILKRCDGPSLKNADQACQLFHRILQQPQFWIEKCEYDHVDIPPVSWRKFFRQKEQREPNEQEASSTSYSFDYKKIYYRRPYNRNLALPLESSSTIKRLEKQGMRFQSHGDGIIIEHPPVYCSDELPVCFATSYEWCQRYFEIDLEKAGVEEWVMDVIRPNITIRERCACRMDCAAVYELKLQLLKRDERYDKNVILPRFSSHTRSWEQWLGGAVWETVEHVYSDYPCGMRKLA</sequence>
<dbReference type="Gene3D" id="2.60.120.260">
    <property type="entry name" value="Galactose-binding domain-like"/>
    <property type="match status" value="1"/>
</dbReference>
<dbReference type="GO" id="GO:0061630">
    <property type="term" value="F:ubiquitin protein ligase activity"/>
    <property type="evidence" value="ECO:0007669"/>
    <property type="project" value="TreeGrafter"/>
</dbReference>
<dbReference type="PROSITE" id="PS51114">
    <property type="entry name" value="FBA"/>
    <property type="match status" value="1"/>
</dbReference>
<dbReference type="PANTHER" id="PTHR12125">
    <property type="entry name" value="F-BOX ONLY PROTEIN 6-LIKE PROTEIN"/>
    <property type="match status" value="1"/>
</dbReference>
<feature type="non-terminal residue" evidence="2">
    <location>
        <position position="1"/>
    </location>
</feature>
<dbReference type="InterPro" id="IPR007397">
    <property type="entry name" value="F-box-assoc_dom"/>
</dbReference>
<evidence type="ECO:0000313" key="3">
    <source>
        <dbReference type="Proteomes" id="UP001331761"/>
    </source>
</evidence>
<accession>A0AAN8FI26</accession>
<reference evidence="2 3" key="1">
    <citation type="submission" date="2019-10" db="EMBL/GenBank/DDBJ databases">
        <title>Assembly and Annotation for the nematode Trichostrongylus colubriformis.</title>
        <authorList>
            <person name="Martin J."/>
        </authorList>
    </citation>
    <scope>NUCLEOTIDE SEQUENCE [LARGE SCALE GENOMIC DNA]</scope>
    <source>
        <strain evidence="2">G859</strain>
        <tissue evidence="2">Whole worm</tissue>
    </source>
</reference>
<dbReference type="Pfam" id="PF04300">
    <property type="entry name" value="FBA"/>
    <property type="match status" value="1"/>
</dbReference>
<dbReference type="SUPFAM" id="SSF81383">
    <property type="entry name" value="F-box domain"/>
    <property type="match status" value="1"/>
</dbReference>
<dbReference type="Proteomes" id="UP001331761">
    <property type="component" value="Unassembled WGS sequence"/>
</dbReference>
<dbReference type="InterPro" id="IPR008979">
    <property type="entry name" value="Galactose-bd-like_sf"/>
</dbReference>
<feature type="domain" description="FBA" evidence="1">
    <location>
        <begin position="101"/>
        <end position="259"/>
    </location>
</feature>
<protein>
    <submittedName>
        <fullName evidence="2">F-box associated region</fullName>
    </submittedName>
</protein>
<feature type="non-terminal residue" evidence="2">
    <location>
        <position position="259"/>
    </location>
</feature>
<dbReference type="InterPro" id="IPR039752">
    <property type="entry name" value="F-box_only"/>
</dbReference>
<proteinExistence type="predicted"/>
<evidence type="ECO:0000259" key="1">
    <source>
        <dbReference type="PROSITE" id="PS51114"/>
    </source>
</evidence>
<keyword evidence="3" id="KW-1185">Reference proteome</keyword>
<dbReference type="InterPro" id="IPR036047">
    <property type="entry name" value="F-box-like_dom_sf"/>
</dbReference>
<evidence type="ECO:0000313" key="2">
    <source>
        <dbReference type="EMBL" id="KAK5980271.1"/>
    </source>
</evidence>
<dbReference type="SMART" id="SM01198">
    <property type="entry name" value="FBA"/>
    <property type="match status" value="1"/>
</dbReference>
<dbReference type="GO" id="GO:0006516">
    <property type="term" value="P:glycoprotein catabolic process"/>
    <property type="evidence" value="ECO:0007669"/>
    <property type="project" value="TreeGrafter"/>
</dbReference>
<dbReference type="EMBL" id="WIXE01007619">
    <property type="protein sequence ID" value="KAK5980271.1"/>
    <property type="molecule type" value="Genomic_DNA"/>
</dbReference>
<dbReference type="SUPFAM" id="SSF49785">
    <property type="entry name" value="Galactose-binding domain-like"/>
    <property type="match status" value="1"/>
</dbReference>
<dbReference type="GO" id="GO:0019005">
    <property type="term" value="C:SCF ubiquitin ligase complex"/>
    <property type="evidence" value="ECO:0007669"/>
    <property type="project" value="TreeGrafter"/>
</dbReference>